<evidence type="ECO:0000256" key="1">
    <source>
        <dbReference type="SAM" id="Coils"/>
    </source>
</evidence>
<proteinExistence type="predicted"/>
<geneLocation type="plasmid" evidence="2 3">
    <name>unnamed4</name>
</geneLocation>
<sequence>MLKQVIVELKCFERKIENLESAIDTEDQAQIEIELANVKNEFEALQDVIYGANEDLVDVENTLFNVERLVPMAIVIS</sequence>
<dbReference type="EMBL" id="CP124689">
    <property type="protein sequence ID" value="WGX77561.1"/>
    <property type="molecule type" value="Genomic_DNA"/>
</dbReference>
<reference evidence="2 3" key="1">
    <citation type="submission" date="2023-04" db="EMBL/GenBank/DDBJ databases">
        <title>Bacteria Genome Submission.</title>
        <authorList>
            <person name="Isaac P."/>
        </authorList>
    </citation>
    <scope>NUCLEOTIDE SEQUENCE [LARGE SCALE GENOMIC DNA]</scope>
    <source>
        <strain evidence="2 3">SampleS7P1</strain>
        <plasmid evidence="2 3">unnamed4</plasmid>
    </source>
</reference>
<protein>
    <submittedName>
        <fullName evidence="2">Uncharacterized protein</fullName>
    </submittedName>
</protein>
<dbReference type="Proteomes" id="UP001239169">
    <property type="component" value="Plasmid unnamed4"/>
</dbReference>
<evidence type="ECO:0000313" key="2">
    <source>
        <dbReference type="EMBL" id="WGX77561.1"/>
    </source>
</evidence>
<organism evidence="2 3">
    <name type="scientific">Paraclostridium bifermentans</name>
    <name type="common">Clostridium bifermentans</name>
    <dbReference type="NCBI Taxonomy" id="1490"/>
    <lineage>
        <taxon>Bacteria</taxon>
        <taxon>Bacillati</taxon>
        <taxon>Bacillota</taxon>
        <taxon>Clostridia</taxon>
        <taxon>Peptostreptococcales</taxon>
        <taxon>Peptostreptococcaceae</taxon>
        <taxon>Paraclostridium</taxon>
    </lineage>
</organism>
<keyword evidence="3" id="KW-1185">Reference proteome</keyword>
<keyword evidence="1" id="KW-0175">Coiled coil</keyword>
<feature type="coiled-coil region" evidence="1">
    <location>
        <begin position="2"/>
        <end position="48"/>
    </location>
</feature>
<evidence type="ECO:0000313" key="3">
    <source>
        <dbReference type="Proteomes" id="UP001239169"/>
    </source>
</evidence>
<name>A0ABY8R7M9_PARBF</name>
<keyword evidence="2" id="KW-0614">Plasmid</keyword>
<accession>A0ABY8R7M9</accession>
<gene>
    <name evidence="2" type="ORF">QJS64_20330</name>
</gene>